<name>A0ABT8TE81_9GAMM</name>
<evidence type="ECO:0000313" key="2">
    <source>
        <dbReference type="EMBL" id="MDO3381849.1"/>
    </source>
</evidence>
<comment type="caution">
    <text evidence="2">The sequence shown here is derived from an EMBL/GenBank/DDBJ whole genome shotgun (WGS) entry which is preliminary data.</text>
</comment>
<organism evidence="2 3">
    <name type="scientific">Gilvimarinus algae</name>
    <dbReference type="NCBI Taxonomy" id="3058037"/>
    <lineage>
        <taxon>Bacteria</taxon>
        <taxon>Pseudomonadati</taxon>
        <taxon>Pseudomonadota</taxon>
        <taxon>Gammaproteobacteria</taxon>
        <taxon>Cellvibrionales</taxon>
        <taxon>Cellvibrionaceae</taxon>
        <taxon>Gilvimarinus</taxon>
    </lineage>
</organism>
<evidence type="ECO:0000313" key="3">
    <source>
        <dbReference type="Proteomes" id="UP001168380"/>
    </source>
</evidence>
<proteinExistence type="predicted"/>
<keyword evidence="3" id="KW-1185">Reference proteome</keyword>
<accession>A0ABT8TE81</accession>
<protein>
    <submittedName>
        <fullName evidence="2">Transporter substrate-binding domain-containing protein</fullName>
    </submittedName>
</protein>
<dbReference type="EMBL" id="JAULRT010000047">
    <property type="protein sequence ID" value="MDO3381849.1"/>
    <property type="molecule type" value="Genomic_DNA"/>
</dbReference>
<dbReference type="Proteomes" id="UP001168380">
    <property type="component" value="Unassembled WGS sequence"/>
</dbReference>
<keyword evidence="1" id="KW-0732">Signal</keyword>
<gene>
    <name evidence="2" type="ORF">QWI16_06645</name>
</gene>
<dbReference type="RefSeq" id="WP_302712006.1">
    <property type="nucleotide sequence ID" value="NZ_JAULRT010000047.1"/>
</dbReference>
<dbReference type="SUPFAM" id="SSF53850">
    <property type="entry name" value="Periplasmic binding protein-like II"/>
    <property type="match status" value="1"/>
</dbReference>
<dbReference type="Gene3D" id="3.40.190.10">
    <property type="entry name" value="Periplasmic binding protein-like II"/>
    <property type="match status" value="1"/>
</dbReference>
<evidence type="ECO:0000256" key="1">
    <source>
        <dbReference type="SAM" id="SignalP"/>
    </source>
</evidence>
<feature type="chain" id="PRO_5047335347" evidence="1">
    <location>
        <begin position="27"/>
        <end position="304"/>
    </location>
</feature>
<reference evidence="2" key="1">
    <citation type="submission" date="2023-07" db="EMBL/GenBank/DDBJ databases">
        <title>Gilvimarinus algae sp. nov., isolated from the surface of Kelp.</title>
        <authorList>
            <person name="Sun Y.Y."/>
            <person name="Gong Y."/>
            <person name="Du Z.J."/>
        </authorList>
    </citation>
    <scope>NUCLEOTIDE SEQUENCE</scope>
    <source>
        <strain evidence="2">SDUM040014</strain>
    </source>
</reference>
<sequence>MHKNNTYRRRLLLLALCLSGVAMSVADDTLHVRYWGGIPGRVDYELEVLRAALSAGGDKPFEIVLISESLGSLRGRQEVVRAEVVNAYASGYRVDDLLESGQLLAIKQPLLQGLLGYRLLIARAAELARFEQVTELADLRRFTVGQGTAWYDNDIYRYNGIEVNDNGRFPLLPGMLAHGRFDALALGIMEAEPVLRSSEYGSQLAIVPDLLLYYPHPLVFHVSAKAPELADRLGRGMQIIRDNGTLDALFQQYFGEIIARLQSGSARLIVLDHPHKNATLGLSAPAFVPVQSPNPAGADASASH</sequence>
<feature type="signal peptide" evidence="1">
    <location>
        <begin position="1"/>
        <end position="26"/>
    </location>
</feature>